<accession>A0ABY8RFQ3</accession>
<comment type="similarity">
    <text evidence="1">Belongs to the methylmalonyl-CoA epimerase family.</text>
</comment>
<dbReference type="Proteomes" id="UP001241656">
    <property type="component" value="Chromosome"/>
</dbReference>
<dbReference type="SUPFAM" id="SSF54593">
    <property type="entry name" value="Glyoxalase/Bleomycin resistance protein/Dihydroxybiphenyl dioxygenase"/>
    <property type="match status" value="1"/>
</dbReference>
<dbReference type="Gene3D" id="3.10.180.10">
    <property type="entry name" value="2,3-Dihydroxybiphenyl 1,2-Dioxygenase, domain 1"/>
    <property type="match status" value="1"/>
</dbReference>
<dbReference type="InterPro" id="IPR029068">
    <property type="entry name" value="Glyas_Bleomycin-R_OHBP_Dase"/>
</dbReference>
<dbReference type="NCBIfam" id="TIGR03081">
    <property type="entry name" value="metmalonyl_epim"/>
    <property type="match status" value="1"/>
</dbReference>
<dbReference type="GO" id="GO:0004493">
    <property type="term" value="F:methylmalonyl-CoA epimerase activity"/>
    <property type="evidence" value="ECO:0007669"/>
    <property type="project" value="UniProtKB-EC"/>
</dbReference>
<dbReference type="InterPro" id="IPR017515">
    <property type="entry name" value="MeMalonyl-CoA_epimerase"/>
</dbReference>
<dbReference type="PANTHER" id="PTHR43048:SF3">
    <property type="entry name" value="METHYLMALONYL-COA EPIMERASE, MITOCHONDRIAL"/>
    <property type="match status" value="1"/>
</dbReference>
<name>A0ABY8RFQ3_9FLAO</name>
<evidence type="ECO:0000313" key="4">
    <source>
        <dbReference type="EMBL" id="WHF52802.1"/>
    </source>
</evidence>
<proteinExistence type="inferred from homology"/>
<gene>
    <name evidence="4" type="primary">mce</name>
    <name evidence="4" type="ORF">QGN23_05870</name>
</gene>
<dbReference type="InterPro" id="IPR051785">
    <property type="entry name" value="MMCE/EMCE_epimerase"/>
</dbReference>
<protein>
    <submittedName>
        <fullName evidence="4">Methylmalonyl-CoA epimerase</fullName>
        <ecNumber evidence="4">5.1.99.1</ecNumber>
    </submittedName>
</protein>
<sequence length="132" mass="14607">MKIEHLGIAVKSLGTSNELFAKLLGKENYKQEAVEREGVTTSFYEVGESKIELLEATNADSAIAKFLDKRGEGIHHIAFGVENIYTEIARLKTAGFIFISEEPKDGADNKLIVFLHPKSTNGILIELCQEKP</sequence>
<dbReference type="PROSITE" id="PS51819">
    <property type="entry name" value="VOC"/>
    <property type="match status" value="1"/>
</dbReference>
<dbReference type="RefSeq" id="WP_282906064.1">
    <property type="nucleotide sequence ID" value="NZ_CP124855.1"/>
</dbReference>
<keyword evidence="5" id="KW-1185">Reference proteome</keyword>
<evidence type="ECO:0000313" key="5">
    <source>
        <dbReference type="Proteomes" id="UP001241656"/>
    </source>
</evidence>
<dbReference type="EMBL" id="CP124855">
    <property type="protein sequence ID" value="WHF52802.1"/>
    <property type="molecule type" value="Genomic_DNA"/>
</dbReference>
<dbReference type="CDD" id="cd07249">
    <property type="entry name" value="MMCE"/>
    <property type="match status" value="1"/>
</dbReference>
<evidence type="ECO:0000259" key="3">
    <source>
        <dbReference type="PROSITE" id="PS51819"/>
    </source>
</evidence>
<dbReference type="PANTHER" id="PTHR43048">
    <property type="entry name" value="METHYLMALONYL-COA EPIMERASE"/>
    <property type="match status" value="1"/>
</dbReference>
<keyword evidence="2" id="KW-0479">Metal-binding</keyword>
<evidence type="ECO:0000256" key="2">
    <source>
        <dbReference type="ARBA" id="ARBA00022723"/>
    </source>
</evidence>
<dbReference type="InterPro" id="IPR037523">
    <property type="entry name" value="VOC_core"/>
</dbReference>
<feature type="domain" description="VOC" evidence="3">
    <location>
        <begin position="2"/>
        <end position="130"/>
    </location>
</feature>
<dbReference type="Pfam" id="PF13669">
    <property type="entry name" value="Glyoxalase_4"/>
    <property type="match status" value="1"/>
</dbReference>
<evidence type="ECO:0000256" key="1">
    <source>
        <dbReference type="ARBA" id="ARBA00009308"/>
    </source>
</evidence>
<dbReference type="EC" id="5.1.99.1" evidence="4"/>
<keyword evidence="4" id="KW-0413">Isomerase</keyword>
<reference evidence="4 5" key="1">
    <citation type="submission" date="2023-05" db="EMBL/GenBank/DDBJ databases">
        <title>Genomic insight into Chryseobacterium sp. wdc7 isolated forest soil (Gotjawal).</title>
        <authorList>
            <person name="Park S.-J."/>
        </authorList>
    </citation>
    <scope>NUCLEOTIDE SEQUENCE [LARGE SCALE GENOMIC DNA]</scope>
    <source>
        <strain evidence="5">wdc7</strain>
    </source>
</reference>
<organism evidence="4 5">
    <name type="scientific">Chryseobacterium gotjawalense</name>
    <dbReference type="NCBI Taxonomy" id="3042315"/>
    <lineage>
        <taxon>Bacteria</taxon>
        <taxon>Pseudomonadati</taxon>
        <taxon>Bacteroidota</taxon>
        <taxon>Flavobacteriia</taxon>
        <taxon>Flavobacteriales</taxon>
        <taxon>Weeksellaceae</taxon>
        <taxon>Chryseobacterium group</taxon>
        <taxon>Chryseobacterium</taxon>
    </lineage>
</organism>